<name>A0A3L8DU26_OOCBI</name>
<gene>
    <name evidence="2" type="ORF">DMN91_004000</name>
</gene>
<organism evidence="2 3">
    <name type="scientific">Ooceraea biroi</name>
    <name type="common">Clonal raider ant</name>
    <name type="synonym">Cerapachys biroi</name>
    <dbReference type="NCBI Taxonomy" id="2015173"/>
    <lineage>
        <taxon>Eukaryota</taxon>
        <taxon>Metazoa</taxon>
        <taxon>Ecdysozoa</taxon>
        <taxon>Arthropoda</taxon>
        <taxon>Hexapoda</taxon>
        <taxon>Insecta</taxon>
        <taxon>Pterygota</taxon>
        <taxon>Neoptera</taxon>
        <taxon>Endopterygota</taxon>
        <taxon>Hymenoptera</taxon>
        <taxon>Apocrita</taxon>
        <taxon>Aculeata</taxon>
        <taxon>Formicoidea</taxon>
        <taxon>Formicidae</taxon>
        <taxon>Dorylinae</taxon>
        <taxon>Ooceraea</taxon>
    </lineage>
</organism>
<evidence type="ECO:0000313" key="3">
    <source>
        <dbReference type="Proteomes" id="UP000279307"/>
    </source>
</evidence>
<evidence type="ECO:0000256" key="1">
    <source>
        <dbReference type="SAM" id="Phobius"/>
    </source>
</evidence>
<keyword evidence="1" id="KW-0472">Membrane</keyword>
<dbReference type="AlphaFoldDB" id="A0A3L8DU26"/>
<dbReference type="EMBL" id="QOIP01000004">
    <property type="protein sequence ID" value="RLU23792.1"/>
    <property type="molecule type" value="Genomic_DNA"/>
</dbReference>
<keyword evidence="1" id="KW-0812">Transmembrane</keyword>
<keyword evidence="1" id="KW-1133">Transmembrane helix</keyword>
<comment type="caution">
    <text evidence="2">The sequence shown here is derived from an EMBL/GenBank/DDBJ whole genome shotgun (WGS) entry which is preliminary data.</text>
</comment>
<proteinExistence type="predicted"/>
<evidence type="ECO:0000313" key="2">
    <source>
        <dbReference type="EMBL" id="RLU23792.1"/>
    </source>
</evidence>
<reference evidence="2 3" key="1">
    <citation type="journal article" date="2018" name="Genome Res.">
        <title>The genomic architecture and molecular evolution of ant odorant receptors.</title>
        <authorList>
            <person name="McKenzie S.K."/>
            <person name="Kronauer D.J.C."/>
        </authorList>
    </citation>
    <scope>NUCLEOTIDE SEQUENCE [LARGE SCALE GENOMIC DNA]</scope>
    <source>
        <strain evidence="2">Clonal line C1</strain>
    </source>
</reference>
<dbReference type="OrthoDB" id="6431884at2759"/>
<accession>A0A3L8DU26</accession>
<feature type="transmembrane region" description="Helical" evidence="1">
    <location>
        <begin position="20"/>
        <end position="39"/>
    </location>
</feature>
<protein>
    <submittedName>
        <fullName evidence="2">Uncharacterized protein</fullName>
    </submittedName>
</protein>
<sequence>MIYFRPHDGRSLRCNAYARHLNVLVVPLFPLWIIGAFCVKDGKKAEKLCSKDTLIHVRTDGARRIVSTIYSLPCLALDPPFRATPCTLIGTLH</sequence>
<dbReference type="Proteomes" id="UP000279307">
    <property type="component" value="Chromosome 4"/>
</dbReference>